<organism evidence="1 2">
    <name type="scientific">Rhododendron molle</name>
    <name type="common">Chinese azalea</name>
    <name type="synonym">Azalea mollis</name>
    <dbReference type="NCBI Taxonomy" id="49168"/>
    <lineage>
        <taxon>Eukaryota</taxon>
        <taxon>Viridiplantae</taxon>
        <taxon>Streptophyta</taxon>
        <taxon>Embryophyta</taxon>
        <taxon>Tracheophyta</taxon>
        <taxon>Spermatophyta</taxon>
        <taxon>Magnoliopsida</taxon>
        <taxon>eudicotyledons</taxon>
        <taxon>Gunneridae</taxon>
        <taxon>Pentapetalae</taxon>
        <taxon>asterids</taxon>
        <taxon>Ericales</taxon>
        <taxon>Ericaceae</taxon>
        <taxon>Ericoideae</taxon>
        <taxon>Rhodoreae</taxon>
        <taxon>Rhododendron</taxon>
    </lineage>
</organism>
<accession>A0ACC0Q3P4</accession>
<dbReference type="Proteomes" id="UP001062846">
    <property type="component" value="Chromosome 1"/>
</dbReference>
<evidence type="ECO:0000313" key="2">
    <source>
        <dbReference type="Proteomes" id="UP001062846"/>
    </source>
</evidence>
<comment type="caution">
    <text evidence="1">The sequence shown here is derived from an EMBL/GenBank/DDBJ whole genome shotgun (WGS) entry which is preliminary data.</text>
</comment>
<proteinExistence type="predicted"/>
<sequence>MARPPYPFPGRDILCSAARSAFFQALEHSVGCLIQITLPLRCVRATFSDYDEEFELHCNCNRTIGRSKRQLQPVLYSYHTRSSVKQRSLQPSCLSSSPFKSSSLQRSRSLSETSRSSSQQHQSSTKSQGSLSNPPASIPRMADNDATIAELPAQVAYLLAEKAARDAEDKKDEKAAGNPHEVVLVESSELTKQVKEIKHALARSQGNQILDLSPSRPPPPPPFPDDRDSSAISHYERDSSAFFVSPYKTPT</sequence>
<dbReference type="EMBL" id="CM046388">
    <property type="protein sequence ID" value="KAI8571877.1"/>
    <property type="molecule type" value="Genomic_DNA"/>
</dbReference>
<evidence type="ECO:0000313" key="1">
    <source>
        <dbReference type="EMBL" id="KAI8571877.1"/>
    </source>
</evidence>
<gene>
    <name evidence="1" type="ORF">RHMOL_Rhmol01G0154000</name>
</gene>
<protein>
    <submittedName>
        <fullName evidence="1">Uncharacterized protein</fullName>
    </submittedName>
</protein>
<keyword evidence="2" id="KW-1185">Reference proteome</keyword>
<reference evidence="1" key="1">
    <citation type="submission" date="2022-02" db="EMBL/GenBank/DDBJ databases">
        <title>Plant Genome Project.</title>
        <authorList>
            <person name="Zhang R.-G."/>
        </authorList>
    </citation>
    <scope>NUCLEOTIDE SEQUENCE</scope>
    <source>
        <strain evidence="1">AT1</strain>
    </source>
</reference>
<name>A0ACC0Q3P4_RHOML</name>